<feature type="region of interest" description="Disordered" evidence="1">
    <location>
        <begin position="1"/>
        <end position="61"/>
    </location>
</feature>
<evidence type="ECO:0000256" key="1">
    <source>
        <dbReference type="SAM" id="MobiDB-lite"/>
    </source>
</evidence>
<protein>
    <submittedName>
        <fullName evidence="3">Uncharacterized protein</fullName>
    </submittedName>
</protein>
<organism evidence="3">
    <name type="scientific">Setaria italica</name>
    <name type="common">Foxtail millet</name>
    <name type="synonym">Panicum italicum</name>
    <dbReference type="NCBI Taxonomy" id="4555"/>
    <lineage>
        <taxon>Eukaryota</taxon>
        <taxon>Viridiplantae</taxon>
        <taxon>Streptophyta</taxon>
        <taxon>Embryophyta</taxon>
        <taxon>Tracheophyta</taxon>
        <taxon>Spermatophyta</taxon>
        <taxon>Magnoliopsida</taxon>
        <taxon>Liliopsida</taxon>
        <taxon>Poales</taxon>
        <taxon>Poaceae</taxon>
        <taxon>PACMAD clade</taxon>
        <taxon>Panicoideae</taxon>
        <taxon>Panicodae</taxon>
        <taxon>Paniceae</taxon>
        <taxon>Cenchrinae</taxon>
        <taxon>Setaria</taxon>
    </lineage>
</organism>
<proteinExistence type="predicted"/>
<keyword evidence="2" id="KW-1133">Transmembrane helix</keyword>
<feature type="transmembrane region" description="Helical" evidence="2">
    <location>
        <begin position="185"/>
        <end position="208"/>
    </location>
</feature>
<evidence type="ECO:0000256" key="2">
    <source>
        <dbReference type="SAM" id="Phobius"/>
    </source>
</evidence>
<keyword evidence="2" id="KW-0472">Membrane</keyword>
<reference evidence="3" key="1">
    <citation type="journal article" date="2012" name="Nat. Biotechnol.">
        <title>Reference genome sequence of the model plant Setaria.</title>
        <authorList>
            <person name="Bennetzen J.L."/>
            <person name="Schmutz J."/>
            <person name="Wang H."/>
            <person name="Percifield R."/>
            <person name="Hawkins J."/>
            <person name="Pontaroli A.C."/>
            <person name="Estep M."/>
            <person name="Feng L."/>
            <person name="Vaughn J.N."/>
            <person name="Grimwood J."/>
            <person name="Jenkins J."/>
            <person name="Barry K."/>
            <person name="Lindquist E."/>
            <person name="Hellsten U."/>
            <person name="Deshpande S."/>
            <person name="Wang X."/>
            <person name="Wu X."/>
            <person name="Mitros T."/>
            <person name="Triplett J."/>
            <person name="Yang X."/>
            <person name="Ye C.Y."/>
            <person name="Mauro-Herrera M."/>
            <person name="Wang L."/>
            <person name="Li P."/>
            <person name="Sharma M."/>
            <person name="Sharma R."/>
            <person name="Ronald P.C."/>
            <person name="Panaud O."/>
            <person name="Kellogg E.A."/>
            <person name="Brutnell T.P."/>
            <person name="Doust A.N."/>
            <person name="Tuskan G.A."/>
            <person name="Rokhsar D."/>
            <person name="Devos K.M."/>
        </authorList>
    </citation>
    <scope>NUCLEOTIDE SEQUENCE [LARGE SCALE GENOMIC DNA]</scope>
    <source>
        <strain evidence="3">Yugu1</strain>
    </source>
</reference>
<reference evidence="3" key="2">
    <citation type="submission" date="2015-07" db="EMBL/GenBank/DDBJ databases">
        <authorList>
            <person name="Noorani M."/>
        </authorList>
    </citation>
    <scope>NUCLEOTIDE SEQUENCE</scope>
    <source>
        <strain evidence="3">Yugu1</strain>
    </source>
</reference>
<feature type="compositionally biased region" description="Basic residues" evidence="1">
    <location>
        <begin position="1"/>
        <end position="13"/>
    </location>
</feature>
<sequence length="232" mass="26184">MAGSRERRRRRRMAFAAGGEIGGGGSTQQKEPADGPSAMPDDDLKKEPAAVTGLGQGEEGQLRVLERKKSDSPPSDERFLVDQDLGTAEELNQRGTLEFQAMPQSIKRVKEYFVKKHDPIKIVRNLLGLGYDVHTLSNLTKALLRRFAEEIFHTHSEYLSWEGGGGELHESFTTMKKTSSLQSSFWNQFMTGIVMLPLVVLSCSGKFMHIVMTEKMLWRKQEGRGWRKQEGR</sequence>
<evidence type="ECO:0000313" key="3">
    <source>
        <dbReference type="EMBL" id="RCV34997.1"/>
    </source>
</evidence>
<accession>A0A368RXR4</accession>
<dbReference type="EMBL" id="CM003534">
    <property type="protein sequence ID" value="RCV34997.1"/>
    <property type="molecule type" value="Genomic_DNA"/>
</dbReference>
<name>A0A368RXR4_SETIT</name>
<dbReference type="AlphaFoldDB" id="A0A368RXR4"/>
<gene>
    <name evidence="3" type="ORF">SETIT_7G203600v2</name>
</gene>
<keyword evidence="2" id="KW-0812">Transmembrane</keyword>